<comment type="caution">
    <text evidence="1">The sequence shown here is derived from an EMBL/GenBank/DDBJ whole genome shotgun (WGS) entry which is preliminary data.</text>
</comment>
<dbReference type="EMBL" id="VIEB01000897">
    <property type="protein sequence ID" value="TQD78664.1"/>
    <property type="molecule type" value="Genomic_DNA"/>
</dbReference>
<protein>
    <submittedName>
        <fullName evidence="1">Uncharacterized protein</fullName>
    </submittedName>
</protein>
<dbReference type="AlphaFoldDB" id="A0A540KWQ3"/>
<dbReference type="Proteomes" id="UP000315295">
    <property type="component" value="Unassembled WGS sequence"/>
</dbReference>
<proteinExistence type="predicted"/>
<name>A0A540KWQ3_MALBA</name>
<evidence type="ECO:0000313" key="2">
    <source>
        <dbReference type="Proteomes" id="UP000315295"/>
    </source>
</evidence>
<evidence type="ECO:0000313" key="1">
    <source>
        <dbReference type="EMBL" id="TQD78664.1"/>
    </source>
</evidence>
<reference evidence="1 2" key="1">
    <citation type="journal article" date="2019" name="G3 (Bethesda)">
        <title>Sequencing of a Wild Apple (Malus baccata) Genome Unravels the Differences Between Cultivated and Wild Apple Species Regarding Disease Resistance and Cold Tolerance.</title>
        <authorList>
            <person name="Chen X."/>
        </authorList>
    </citation>
    <scope>NUCLEOTIDE SEQUENCE [LARGE SCALE GENOMIC DNA]</scope>
    <source>
        <strain evidence="2">cv. Shandingzi</strain>
        <tissue evidence="1">Leaves</tissue>
    </source>
</reference>
<gene>
    <name evidence="1" type="ORF">C1H46_035769</name>
</gene>
<accession>A0A540KWQ3</accession>
<organism evidence="1 2">
    <name type="scientific">Malus baccata</name>
    <name type="common">Siberian crab apple</name>
    <name type="synonym">Pyrus baccata</name>
    <dbReference type="NCBI Taxonomy" id="106549"/>
    <lineage>
        <taxon>Eukaryota</taxon>
        <taxon>Viridiplantae</taxon>
        <taxon>Streptophyta</taxon>
        <taxon>Embryophyta</taxon>
        <taxon>Tracheophyta</taxon>
        <taxon>Spermatophyta</taxon>
        <taxon>Magnoliopsida</taxon>
        <taxon>eudicotyledons</taxon>
        <taxon>Gunneridae</taxon>
        <taxon>Pentapetalae</taxon>
        <taxon>rosids</taxon>
        <taxon>fabids</taxon>
        <taxon>Rosales</taxon>
        <taxon>Rosaceae</taxon>
        <taxon>Amygdaloideae</taxon>
        <taxon>Maleae</taxon>
        <taxon>Malus</taxon>
    </lineage>
</organism>
<sequence length="71" mass="8037">MAAAALDPPPRDCGMVEKGADVGEDDSVVGIVVVIDRVEPQRRIEEKTPQNRREERRRKIEEAAAELQRRK</sequence>
<keyword evidence="2" id="KW-1185">Reference proteome</keyword>